<sequence>MTIRATKFTPEVLLSAPRRSPAVPNPSGTLAVYTQTTYSFSTHSKTNEIRVVELESGHSSVVTTDAGASNPQWLGEGDFLVWLKEKDNGNTSFIIGDARDPGRSYTAGTVPGPVSDLKLTTIEPGKTGFVVSGKANPDGTLYNPKDAKKPLSSGKYYTSIWVRHWDSYVEPQRNSLWYGLLQSPASTTSDKVKKYAASGLTNLLAVSGLDGVEAPIPPFGGTDHFDISPNAIVFIAKDPEVNPATHTACVCYYCPMPSWTDLSTREAKICQMKGLEGAMSSPVLSKDGSSISFLVQKKDGHEADKNRIIFVPNPWSGQLLEVFESKDGKGEWNLSPSSVAWAQDNKSLLVTVEENGRVVLYQLHIENILNAKPDDLKKLTSTGSVTGVAPVAADSNLLLVTSSNLVEPSVYTIVDPEKAEEAKVVSSISRGGSSLGLSRSQVDEIWYKGENSQPIHAFVVKPSNFNPDEKYPLAFLVHGGPEAAWNDQWSTRWNPAVFAEQGYVVVTPNPTGSTGYGQEFTDAIQGNWGGLPYLDLERGFDYIKKNLKYVDTDRAVGLGASYGGYMMNWIQGHPLGRKFKALVTHDGVFSMVSQLASEEQYFPLADLKGPLWKVPDEWQKWDPSRFTANWETPHLIIHNELDYRLTMAEGLAAFNVLQMKGIDSGFLTFPDENHWVLQPENSLVWHYAVINWINKYAGLPELSTSHHQAIFGSLSSNTAEKKVTTVPLR</sequence>
<dbReference type="InterPro" id="IPR029058">
    <property type="entry name" value="AB_hydrolase_fold"/>
</dbReference>
<dbReference type="OrthoDB" id="416344at2759"/>
<evidence type="ECO:0000313" key="8">
    <source>
        <dbReference type="EMBL" id="CRG92090.1"/>
    </source>
</evidence>
<proteinExistence type="inferred from homology"/>
<evidence type="ECO:0000256" key="2">
    <source>
        <dbReference type="ARBA" id="ARBA00022670"/>
    </source>
</evidence>
<dbReference type="Gene3D" id="2.120.10.30">
    <property type="entry name" value="TolB, C-terminal domain"/>
    <property type="match status" value="1"/>
</dbReference>
<keyword evidence="2" id="KW-0645">Protease</keyword>
<dbReference type="FunFam" id="3.40.50.1820:FF:000028">
    <property type="entry name" value="S9 family peptidase"/>
    <property type="match status" value="1"/>
</dbReference>
<dbReference type="InterPro" id="IPR011042">
    <property type="entry name" value="6-blade_b-propeller_TolB-like"/>
</dbReference>
<dbReference type="InterPro" id="IPR001375">
    <property type="entry name" value="Peptidase_S9_cat"/>
</dbReference>
<evidence type="ECO:0000256" key="1">
    <source>
        <dbReference type="ARBA" id="ARBA00010040"/>
    </source>
</evidence>
<dbReference type="EMBL" id="CVMT01000011">
    <property type="protein sequence ID" value="CRG92090.1"/>
    <property type="molecule type" value="Genomic_DNA"/>
</dbReference>
<dbReference type="AlphaFoldDB" id="A0A0U1MAU3"/>
<dbReference type="PANTHER" id="PTHR42776">
    <property type="entry name" value="SERINE PEPTIDASE S9 FAMILY MEMBER"/>
    <property type="match status" value="1"/>
</dbReference>
<evidence type="ECO:0000256" key="3">
    <source>
        <dbReference type="ARBA" id="ARBA00022729"/>
    </source>
</evidence>
<dbReference type="Pfam" id="PF00326">
    <property type="entry name" value="Peptidase_S9"/>
    <property type="match status" value="1"/>
</dbReference>
<dbReference type="OMA" id="YKHWDEW"/>
<protein>
    <recommendedName>
        <fullName evidence="6">Dipeptidyl-peptidase V</fullName>
    </recommendedName>
</protein>
<dbReference type="Proteomes" id="UP000054383">
    <property type="component" value="Unassembled WGS sequence"/>
</dbReference>
<comment type="similarity">
    <text evidence="1">Belongs to the peptidase S9C family.</text>
</comment>
<evidence type="ECO:0000259" key="7">
    <source>
        <dbReference type="Pfam" id="PF00326"/>
    </source>
</evidence>
<accession>A0A0U1MAU3</accession>
<name>A0A0U1MAU3_TALIS</name>
<keyword evidence="9" id="KW-1185">Reference proteome</keyword>
<gene>
    <name evidence="8" type="ORF">PISL3812_09145</name>
</gene>
<keyword evidence="5" id="KW-0720">Serine protease</keyword>
<keyword evidence="3" id="KW-0732">Signal</keyword>
<dbReference type="SUPFAM" id="SSF53474">
    <property type="entry name" value="alpha/beta-Hydrolases"/>
    <property type="match status" value="1"/>
</dbReference>
<evidence type="ECO:0000313" key="9">
    <source>
        <dbReference type="Proteomes" id="UP000054383"/>
    </source>
</evidence>
<organism evidence="8 9">
    <name type="scientific">Talaromyces islandicus</name>
    <name type="common">Penicillium islandicum</name>
    <dbReference type="NCBI Taxonomy" id="28573"/>
    <lineage>
        <taxon>Eukaryota</taxon>
        <taxon>Fungi</taxon>
        <taxon>Dikarya</taxon>
        <taxon>Ascomycota</taxon>
        <taxon>Pezizomycotina</taxon>
        <taxon>Eurotiomycetes</taxon>
        <taxon>Eurotiomycetidae</taxon>
        <taxon>Eurotiales</taxon>
        <taxon>Trichocomaceae</taxon>
        <taxon>Talaromyces</taxon>
        <taxon>Talaromyces sect. Islandici</taxon>
    </lineage>
</organism>
<dbReference type="Gene3D" id="3.40.50.1820">
    <property type="entry name" value="alpha/beta hydrolase"/>
    <property type="match status" value="1"/>
</dbReference>
<evidence type="ECO:0000256" key="5">
    <source>
        <dbReference type="ARBA" id="ARBA00022825"/>
    </source>
</evidence>
<keyword evidence="4" id="KW-0378">Hydrolase</keyword>
<dbReference type="STRING" id="28573.A0A0U1MAU3"/>
<dbReference type="GO" id="GO:0004252">
    <property type="term" value="F:serine-type endopeptidase activity"/>
    <property type="evidence" value="ECO:0007669"/>
    <property type="project" value="TreeGrafter"/>
</dbReference>
<dbReference type="GO" id="GO:0006508">
    <property type="term" value="P:proteolysis"/>
    <property type="evidence" value="ECO:0007669"/>
    <property type="project" value="UniProtKB-KW"/>
</dbReference>
<dbReference type="PANTHER" id="PTHR42776:SF13">
    <property type="entry name" value="DIPEPTIDYL-PEPTIDASE 5"/>
    <property type="match status" value="1"/>
</dbReference>
<evidence type="ECO:0000256" key="6">
    <source>
        <dbReference type="ARBA" id="ARBA00032829"/>
    </source>
</evidence>
<dbReference type="SUPFAM" id="SSF82171">
    <property type="entry name" value="DPP6 N-terminal domain-like"/>
    <property type="match status" value="1"/>
</dbReference>
<reference evidence="8 9" key="1">
    <citation type="submission" date="2015-04" db="EMBL/GenBank/DDBJ databases">
        <authorList>
            <person name="Syromyatnikov M.Y."/>
            <person name="Popov V.N."/>
        </authorList>
    </citation>
    <scope>NUCLEOTIDE SEQUENCE [LARGE SCALE GENOMIC DNA]</scope>
    <source>
        <strain evidence="8">WF-38-12</strain>
    </source>
</reference>
<feature type="domain" description="Peptidase S9 prolyl oligopeptidase catalytic" evidence="7">
    <location>
        <begin position="489"/>
        <end position="698"/>
    </location>
</feature>
<evidence type="ECO:0000256" key="4">
    <source>
        <dbReference type="ARBA" id="ARBA00022801"/>
    </source>
</evidence>